<dbReference type="PROSITE" id="PS51257">
    <property type="entry name" value="PROKAR_LIPOPROTEIN"/>
    <property type="match status" value="1"/>
</dbReference>
<comment type="caution">
    <text evidence="6">The sequence shown here is derived from an EMBL/GenBank/DDBJ whole genome shotgun (WGS) entry which is preliminary data.</text>
</comment>
<evidence type="ECO:0000256" key="5">
    <source>
        <dbReference type="RuleBase" id="RU361187"/>
    </source>
</evidence>
<dbReference type="InterPro" id="IPR046713">
    <property type="entry name" value="DUF6786"/>
</dbReference>
<dbReference type="RefSeq" id="WP_199116977.1">
    <property type="nucleotide sequence ID" value="NZ_JAELVQ010000047.1"/>
</dbReference>
<keyword evidence="3 5" id="KW-0378">Hydrolase</keyword>
<dbReference type="GO" id="GO:0005975">
    <property type="term" value="P:carbohydrate metabolic process"/>
    <property type="evidence" value="ECO:0007669"/>
    <property type="project" value="InterPro"/>
</dbReference>
<dbReference type="Pfam" id="PF04616">
    <property type="entry name" value="Glyco_hydro_43"/>
    <property type="match status" value="1"/>
</dbReference>
<dbReference type="PANTHER" id="PTHR43301">
    <property type="entry name" value="ARABINAN ENDO-1,5-ALPHA-L-ARABINOSIDASE"/>
    <property type="match status" value="1"/>
</dbReference>
<dbReference type="Gene3D" id="2.115.10.20">
    <property type="entry name" value="Glycosyl hydrolase domain, family 43"/>
    <property type="match status" value="1"/>
</dbReference>
<reference evidence="6" key="1">
    <citation type="submission" date="2020-12" db="EMBL/GenBank/DDBJ databases">
        <title>Snuella sp. nov., isolated from sediment in Incheon.</title>
        <authorList>
            <person name="Kim W."/>
        </authorList>
    </citation>
    <scope>NUCLEOTIDE SEQUENCE</scope>
    <source>
        <strain evidence="6">CAU 1569</strain>
    </source>
</reference>
<dbReference type="InterPro" id="IPR023296">
    <property type="entry name" value="Glyco_hydro_beta-prop_sf"/>
</dbReference>
<proteinExistence type="inferred from homology"/>
<evidence type="ECO:0000256" key="4">
    <source>
        <dbReference type="ARBA" id="ARBA00023295"/>
    </source>
</evidence>
<evidence type="ECO:0000256" key="3">
    <source>
        <dbReference type="ARBA" id="ARBA00022801"/>
    </source>
</evidence>
<dbReference type="PANTHER" id="PTHR43301:SF3">
    <property type="entry name" value="ARABINAN ENDO-1,5-ALPHA-L-ARABINOSIDASE A-RELATED"/>
    <property type="match status" value="1"/>
</dbReference>
<keyword evidence="4 5" id="KW-0326">Glycosidase</keyword>
<evidence type="ECO:0000313" key="7">
    <source>
        <dbReference type="Proteomes" id="UP000610931"/>
    </source>
</evidence>
<evidence type="ECO:0000256" key="1">
    <source>
        <dbReference type="ARBA" id="ARBA00004834"/>
    </source>
</evidence>
<accession>A0A8J7IRI9</accession>
<dbReference type="InterPro" id="IPR006710">
    <property type="entry name" value="Glyco_hydro_43"/>
</dbReference>
<dbReference type="InterPro" id="IPR050727">
    <property type="entry name" value="GH43_arabinanases"/>
</dbReference>
<dbReference type="EMBL" id="JAELVQ010000047">
    <property type="protein sequence ID" value="MBJ6369852.1"/>
    <property type="molecule type" value="Genomic_DNA"/>
</dbReference>
<gene>
    <name evidence="6" type="ORF">JF259_17350</name>
</gene>
<evidence type="ECO:0000313" key="6">
    <source>
        <dbReference type="EMBL" id="MBJ6369852.1"/>
    </source>
</evidence>
<keyword evidence="7" id="KW-1185">Reference proteome</keyword>
<sequence length="485" mass="53987">MRTQFTILLSGLLIFFSCKNNKPEKVAEHNTDAPVVYGYTNIKGIGYEAGVTRRDPSDVIKVENTYYVYYTKVLGQAPGYWGTIWYATSNDEGYTWQEQGEALGVGSQGDFDSHAVFTPNIIMANGKYYLFYTGVKPTLGRTDSVFENNSSTDITALGLAESNNPNGPFIRLNSNPVLKISDNPEDFDSYRIDDAALLYREGKYLLYYKGRSRFHGSAGPAHTHMGVAVSDLPEGPYVKNDKNPLLDKSHEVMVWKQGSGVGALASISSTVAYSETGFDFMSNTHLVKAINRPNAPGAYRPDLTGNESNELKWGISMVHNGNDCYLRRFEVTTKKEEKTHLKGSYGYDRKLLQQYYQDATVLENPSEKSGIVVVPELQGRVMTSTLDGDEGMSFGWINHDLIVSGKINSQFNAFGGEERFWLGPEGGQFSLFFPKGKGFDFPDWKVPTIIDSESFQTVSRNKTSVVFNKKASLTNYSGTTFDFST</sequence>
<dbReference type="Pfam" id="PF20583">
    <property type="entry name" value="DUF6786"/>
    <property type="match status" value="1"/>
</dbReference>
<dbReference type="AlphaFoldDB" id="A0A8J7IRI9"/>
<dbReference type="GO" id="GO:0004553">
    <property type="term" value="F:hydrolase activity, hydrolyzing O-glycosyl compounds"/>
    <property type="evidence" value="ECO:0007669"/>
    <property type="project" value="InterPro"/>
</dbReference>
<name>A0A8J7IRI9_9FLAO</name>
<dbReference type="SUPFAM" id="SSF75005">
    <property type="entry name" value="Arabinanase/levansucrase/invertase"/>
    <property type="match status" value="1"/>
</dbReference>
<evidence type="ECO:0000256" key="2">
    <source>
        <dbReference type="ARBA" id="ARBA00009865"/>
    </source>
</evidence>
<comment type="pathway">
    <text evidence="1">Glycan metabolism; L-arabinan degradation.</text>
</comment>
<protein>
    <submittedName>
        <fullName evidence="6">Family 43 glycosylhydrolase</fullName>
    </submittedName>
</protein>
<dbReference type="Proteomes" id="UP000610931">
    <property type="component" value="Unassembled WGS sequence"/>
</dbReference>
<comment type="similarity">
    <text evidence="2 5">Belongs to the glycosyl hydrolase 43 family.</text>
</comment>
<organism evidence="6 7">
    <name type="scientific">Snuella sedimenti</name>
    <dbReference type="NCBI Taxonomy" id="2798802"/>
    <lineage>
        <taxon>Bacteria</taxon>
        <taxon>Pseudomonadati</taxon>
        <taxon>Bacteroidota</taxon>
        <taxon>Flavobacteriia</taxon>
        <taxon>Flavobacteriales</taxon>
        <taxon>Flavobacteriaceae</taxon>
        <taxon>Snuella</taxon>
    </lineage>
</organism>